<dbReference type="Gene3D" id="3.40.50.10810">
    <property type="entry name" value="Tandem AAA-ATPase domain"/>
    <property type="match status" value="1"/>
</dbReference>
<evidence type="ECO:0000256" key="12">
    <source>
        <dbReference type="ARBA" id="ARBA00023125"/>
    </source>
</evidence>
<dbReference type="SMART" id="SM00487">
    <property type="entry name" value="DEXDc"/>
    <property type="match status" value="1"/>
</dbReference>
<dbReference type="GO" id="GO:0043130">
    <property type="term" value="F:ubiquitin binding"/>
    <property type="evidence" value="ECO:0007669"/>
    <property type="project" value="InterPro"/>
</dbReference>
<comment type="subcellular location">
    <subcellularLocation>
        <location evidence="2">Chromosome</location>
    </subcellularLocation>
    <subcellularLocation>
        <location evidence="1">Nucleus</location>
    </subcellularLocation>
</comment>
<keyword evidence="9" id="KW-0347">Helicase</keyword>
<evidence type="ECO:0000259" key="18">
    <source>
        <dbReference type="PROSITE" id="PS51192"/>
    </source>
</evidence>
<comment type="similarity">
    <text evidence="3">Belongs to the SNF2/RAD54 helicase family.</text>
</comment>
<comment type="catalytic activity">
    <reaction evidence="15">
        <text>ATP + H2O = ADP + phosphate + H(+)</text>
        <dbReference type="Rhea" id="RHEA:13065"/>
        <dbReference type="ChEBI" id="CHEBI:15377"/>
        <dbReference type="ChEBI" id="CHEBI:15378"/>
        <dbReference type="ChEBI" id="CHEBI:30616"/>
        <dbReference type="ChEBI" id="CHEBI:43474"/>
        <dbReference type="ChEBI" id="CHEBI:456216"/>
        <dbReference type="EC" id="3.6.4.12"/>
    </reaction>
    <physiologicalReaction direction="left-to-right" evidence="15">
        <dbReference type="Rhea" id="RHEA:13066"/>
    </physiologicalReaction>
</comment>
<evidence type="ECO:0000259" key="19">
    <source>
        <dbReference type="PROSITE" id="PS51194"/>
    </source>
</evidence>
<dbReference type="Gene3D" id="3.40.50.300">
    <property type="entry name" value="P-loop containing nucleotide triphosphate hydrolases"/>
    <property type="match status" value="2"/>
</dbReference>
<dbReference type="PROSITE" id="PS51192">
    <property type="entry name" value="HELICASE_ATP_BIND_1"/>
    <property type="match status" value="1"/>
</dbReference>
<dbReference type="CDD" id="cd17998">
    <property type="entry name" value="DEXHc_SMARCAD1"/>
    <property type="match status" value="1"/>
</dbReference>
<dbReference type="Proteomes" id="UP000054064">
    <property type="component" value="Unassembled WGS sequence"/>
</dbReference>
<feature type="compositionally biased region" description="Polar residues" evidence="16">
    <location>
        <begin position="87"/>
        <end position="98"/>
    </location>
</feature>
<feature type="non-terminal residue" evidence="20">
    <location>
        <position position="1"/>
    </location>
</feature>
<feature type="region of interest" description="Disordered" evidence="16">
    <location>
        <begin position="65"/>
        <end position="104"/>
    </location>
</feature>
<feature type="non-terminal residue" evidence="20">
    <location>
        <position position="726"/>
    </location>
</feature>
<proteinExistence type="inferred from homology"/>
<dbReference type="InterPro" id="IPR014001">
    <property type="entry name" value="Helicase_ATP-bd"/>
</dbReference>
<evidence type="ECO:0000256" key="11">
    <source>
        <dbReference type="ARBA" id="ARBA00022853"/>
    </source>
</evidence>
<dbReference type="InterPro" id="IPR001650">
    <property type="entry name" value="Helicase_C-like"/>
</dbReference>
<dbReference type="InterPro" id="IPR049730">
    <property type="entry name" value="SNF2/RAD54-like_C"/>
</dbReference>
<dbReference type="EC" id="3.6.4.12" evidence="4"/>
<dbReference type="GO" id="GO:0003677">
    <property type="term" value="F:DNA binding"/>
    <property type="evidence" value="ECO:0007669"/>
    <property type="project" value="UniProtKB-KW"/>
</dbReference>
<protein>
    <recommendedName>
        <fullName evidence="4">DNA helicase</fullName>
        <ecNumber evidence="4">3.6.4.12</ecNumber>
    </recommendedName>
</protein>
<evidence type="ECO:0000256" key="16">
    <source>
        <dbReference type="SAM" id="MobiDB-lite"/>
    </source>
</evidence>
<evidence type="ECO:0000256" key="7">
    <source>
        <dbReference type="ARBA" id="ARBA00022763"/>
    </source>
</evidence>
<keyword evidence="11" id="KW-0156">Chromatin regulator</keyword>
<dbReference type="SUPFAM" id="SSF52540">
    <property type="entry name" value="P-loop containing nucleoside triphosphate hydrolases"/>
    <property type="match status" value="2"/>
</dbReference>
<evidence type="ECO:0000256" key="5">
    <source>
        <dbReference type="ARBA" id="ARBA00022454"/>
    </source>
</evidence>
<evidence type="ECO:0000259" key="17">
    <source>
        <dbReference type="PROSITE" id="PS51140"/>
    </source>
</evidence>
<dbReference type="PROSITE" id="PS51194">
    <property type="entry name" value="HELICASE_CTER"/>
    <property type="match status" value="1"/>
</dbReference>
<keyword evidence="6" id="KW-0547">Nucleotide-binding</keyword>
<dbReference type="GO" id="GO:0005634">
    <property type="term" value="C:nucleus"/>
    <property type="evidence" value="ECO:0007669"/>
    <property type="project" value="UniProtKB-SubCell"/>
</dbReference>
<dbReference type="PROSITE" id="PS51140">
    <property type="entry name" value="CUE"/>
    <property type="match status" value="1"/>
</dbReference>
<dbReference type="CDD" id="cd14279">
    <property type="entry name" value="CUE"/>
    <property type="match status" value="1"/>
</dbReference>
<dbReference type="Pfam" id="PF00176">
    <property type="entry name" value="SNF2-rel_dom"/>
    <property type="match status" value="1"/>
</dbReference>
<accession>A0A091GWF7</accession>
<keyword evidence="8" id="KW-0378">Hydrolase</keyword>
<keyword evidence="10" id="KW-0067">ATP-binding</keyword>
<dbReference type="GO" id="GO:0006281">
    <property type="term" value="P:DNA repair"/>
    <property type="evidence" value="ECO:0007669"/>
    <property type="project" value="UniProtKB-KW"/>
</dbReference>
<evidence type="ECO:0000256" key="1">
    <source>
        <dbReference type="ARBA" id="ARBA00004123"/>
    </source>
</evidence>
<evidence type="ECO:0000256" key="2">
    <source>
        <dbReference type="ARBA" id="ARBA00004286"/>
    </source>
</evidence>
<evidence type="ECO:0000313" key="20">
    <source>
        <dbReference type="EMBL" id="KFO86862.1"/>
    </source>
</evidence>
<dbReference type="GO" id="GO:0006325">
    <property type="term" value="P:chromatin organization"/>
    <property type="evidence" value="ECO:0007669"/>
    <property type="project" value="UniProtKB-KW"/>
</dbReference>
<keyword evidence="13" id="KW-0234">DNA repair</keyword>
<sequence length="726" mass="84144">LDETEPQTEWEKQEILVKKLQDEFPRLDREILRDVLQKHDWVFQETPEFLRALLEKGIEFISSNRASDRTEASAESRIDESEEKLNQKSPIQNENSFVTDEESKTTICIIESEEESTCEDDGGSLDENYSTVDEEIEDGCKAKILCFLQDACPSELTLIPQCSEKKVQKIIALRPFNSWKALLRKMTETPGLSEDIVWNCKMLLKERDLVLKLMDKCEEISNKLAEEVTRITESRGNGWNIEQPSILNQSLTLEPYQKVGLNWLALLHQHKLNGILADEMGLGKTIQAIAFLAYLYQRGNRGPHLIVVPASTLDNWKREINMWCSELSVLLYYGSQQERKQIRENIYKETVDFNVIITTYNCAISSSDDRGLFQRLRLKYAIFDEGHMLKNMSSVRYHHLMTINAQNRLLLTGTPVQNNLLELMSLLNFVMPCMFSTSTSGIQRMFSSKRKSVEEQSVYEKERIAHAKQIIKPFILRRLKDEVLKQLPPKTEVVELCDMSEKQDQLYCDLLNQLKNNTNHHEKNSDLGNAMMQLRKVANHPLMRRQYYTDDKLRKMSRLMLKEPSHKDADPDCIFEDMTVMTDFELHSLCEQYSHISDFKLDMDQILDSGKFRALERILSDLKEKGNRVVLFSQFTMMLDIVEVLLKHHQYSYVRLDGKTSIPDRIHLIDQFNTDTDIFVFLLSTKAGGVGINLTSANAVILHDIDCNPYNDKQAEDRCHRVGQTR</sequence>
<dbReference type="SMART" id="SM00490">
    <property type="entry name" value="HELICc"/>
    <property type="match status" value="1"/>
</dbReference>
<dbReference type="InterPro" id="IPR009060">
    <property type="entry name" value="UBA-like_sf"/>
</dbReference>
<evidence type="ECO:0000256" key="3">
    <source>
        <dbReference type="ARBA" id="ARBA00007025"/>
    </source>
</evidence>
<evidence type="ECO:0000256" key="9">
    <source>
        <dbReference type="ARBA" id="ARBA00022806"/>
    </source>
</evidence>
<dbReference type="CDD" id="cd18793">
    <property type="entry name" value="SF2_C_SNF"/>
    <property type="match status" value="1"/>
</dbReference>
<evidence type="ECO:0000256" key="8">
    <source>
        <dbReference type="ARBA" id="ARBA00022801"/>
    </source>
</evidence>
<evidence type="ECO:0000256" key="15">
    <source>
        <dbReference type="ARBA" id="ARBA00048432"/>
    </source>
</evidence>
<keyword evidence="21" id="KW-1185">Reference proteome</keyword>
<evidence type="ECO:0000256" key="4">
    <source>
        <dbReference type="ARBA" id="ARBA00012551"/>
    </source>
</evidence>
<dbReference type="AlphaFoldDB" id="A0A091GWF7"/>
<dbReference type="GO" id="GO:0003678">
    <property type="term" value="F:DNA helicase activity"/>
    <property type="evidence" value="ECO:0007669"/>
    <property type="project" value="UniProtKB-EC"/>
</dbReference>
<feature type="compositionally biased region" description="Basic and acidic residues" evidence="16">
    <location>
        <begin position="66"/>
        <end position="86"/>
    </location>
</feature>
<keyword evidence="14" id="KW-0539">Nucleus</keyword>
<keyword evidence="5" id="KW-0158">Chromosome</keyword>
<dbReference type="InterPro" id="IPR003892">
    <property type="entry name" value="CUE"/>
</dbReference>
<evidence type="ECO:0000256" key="13">
    <source>
        <dbReference type="ARBA" id="ARBA00023204"/>
    </source>
</evidence>
<dbReference type="PANTHER" id="PTHR10799">
    <property type="entry name" value="SNF2/RAD54 HELICASE FAMILY"/>
    <property type="match status" value="1"/>
</dbReference>
<name>A0A091GWF7_BUCRH</name>
<evidence type="ECO:0000256" key="6">
    <source>
        <dbReference type="ARBA" id="ARBA00022741"/>
    </source>
</evidence>
<gene>
    <name evidence="20" type="ORF">N320_12857</name>
</gene>
<dbReference type="Pfam" id="PF00271">
    <property type="entry name" value="Helicase_C"/>
    <property type="match status" value="1"/>
</dbReference>
<dbReference type="GO" id="GO:0005694">
    <property type="term" value="C:chromosome"/>
    <property type="evidence" value="ECO:0007669"/>
    <property type="project" value="UniProtKB-SubCell"/>
</dbReference>
<dbReference type="SUPFAM" id="SSF46934">
    <property type="entry name" value="UBA-like"/>
    <property type="match status" value="1"/>
</dbReference>
<dbReference type="FunFam" id="3.40.50.10810:FF:000014">
    <property type="entry name" value="SWI/SNF-related matrix-associated actin-dependent regulator of chromatin subfamily A containing DEAD/H box 1"/>
    <property type="match status" value="1"/>
</dbReference>
<keyword evidence="7" id="KW-0227">DNA damage</keyword>
<feature type="domain" description="Helicase C-terminal" evidence="19">
    <location>
        <begin position="614"/>
        <end position="726"/>
    </location>
</feature>
<evidence type="ECO:0000313" key="21">
    <source>
        <dbReference type="Proteomes" id="UP000054064"/>
    </source>
</evidence>
<dbReference type="InterPro" id="IPR038718">
    <property type="entry name" value="SNF2-like_sf"/>
</dbReference>
<keyword evidence="12" id="KW-0238">DNA-binding</keyword>
<evidence type="ECO:0000256" key="14">
    <source>
        <dbReference type="ARBA" id="ARBA00023242"/>
    </source>
</evidence>
<dbReference type="GO" id="GO:0016787">
    <property type="term" value="F:hydrolase activity"/>
    <property type="evidence" value="ECO:0007669"/>
    <property type="project" value="UniProtKB-KW"/>
</dbReference>
<feature type="domain" description="Helicase ATP-binding" evidence="18">
    <location>
        <begin position="265"/>
        <end position="433"/>
    </location>
</feature>
<evidence type="ECO:0000256" key="10">
    <source>
        <dbReference type="ARBA" id="ARBA00022840"/>
    </source>
</evidence>
<feature type="domain" description="CUE" evidence="17">
    <location>
        <begin position="12"/>
        <end position="55"/>
    </location>
</feature>
<reference evidence="20 21" key="1">
    <citation type="submission" date="2014-04" db="EMBL/GenBank/DDBJ databases">
        <title>Genome evolution of avian class.</title>
        <authorList>
            <person name="Zhang G."/>
            <person name="Li C."/>
        </authorList>
    </citation>
    <scope>NUCLEOTIDE SEQUENCE [LARGE SCALE GENOMIC DNA]</scope>
    <source>
        <strain evidence="20">BGI_N320</strain>
    </source>
</reference>
<dbReference type="InterPro" id="IPR027417">
    <property type="entry name" value="P-loop_NTPase"/>
</dbReference>
<organism evidence="20 21">
    <name type="scientific">Buceros rhinoceros silvestris</name>
    <dbReference type="NCBI Taxonomy" id="175836"/>
    <lineage>
        <taxon>Eukaryota</taxon>
        <taxon>Metazoa</taxon>
        <taxon>Chordata</taxon>
        <taxon>Craniata</taxon>
        <taxon>Vertebrata</taxon>
        <taxon>Euteleostomi</taxon>
        <taxon>Archelosauria</taxon>
        <taxon>Archosauria</taxon>
        <taxon>Dinosauria</taxon>
        <taxon>Saurischia</taxon>
        <taxon>Theropoda</taxon>
        <taxon>Coelurosauria</taxon>
        <taxon>Aves</taxon>
        <taxon>Neognathae</taxon>
        <taxon>Neoaves</taxon>
        <taxon>Telluraves</taxon>
        <taxon>Coraciimorphae</taxon>
        <taxon>Bucerotiformes</taxon>
        <taxon>Bucerotidae</taxon>
        <taxon>Buceros</taxon>
    </lineage>
</organism>
<dbReference type="EMBL" id="KL512427">
    <property type="protein sequence ID" value="KFO86862.1"/>
    <property type="molecule type" value="Genomic_DNA"/>
</dbReference>
<dbReference type="GO" id="GO:0005524">
    <property type="term" value="F:ATP binding"/>
    <property type="evidence" value="ECO:0007669"/>
    <property type="project" value="UniProtKB-KW"/>
</dbReference>
<dbReference type="InterPro" id="IPR000330">
    <property type="entry name" value="SNF2_N"/>
</dbReference>